<name>A0A0C9VK81_9AGAM</name>
<organism evidence="1 2">
    <name type="scientific">Hydnomerulius pinastri MD-312</name>
    <dbReference type="NCBI Taxonomy" id="994086"/>
    <lineage>
        <taxon>Eukaryota</taxon>
        <taxon>Fungi</taxon>
        <taxon>Dikarya</taxon>
        <taxon>Basidiomycota</taxon>
        <taxon>Agaricomycotina</taxon>
        <taxon>Agaricomycetes</taxon>
        <taxon>Agaricomycetidae</taxon>
        <taxon>Boletales</taxon>
        <taxon>Boletales incertae sedis</taxon>
        <taxon>Leucogyrophana</taxon>
    </lineage>
</organism>
<feature type="non-terminal residue" evidence="1">
    <location>
        <position position="76"/>
    </location>
</feature>
<sequence>RAPQLQLLEEWCLHNNIDKFCHKLQVCPDVFSQLVGKISNHPVFMNRSNNQQLPVPIQLAILLNGLGHYGDWAGVS</sequence>
<evidence type="ECO:0000313" key="1">
    <source>
        <dbReference type="EMBL" id="KIJ57900.1"/>
    </source>
</evidence>
<feature type="non-terminal residue" evidence="1">
    <location>
        <position position="1"/>
    </location>
</feature>
<dbReference type="HOGENOM" id="CLU_018552_16_0_1"/>
<proteinExistence type="predicted"/>
<dbReference type="AlphaFoldDB" id="A0A0C9VK81"/>
<dbReference type="EMBL" id="KN840057">
    <property type="protein sequence ID" value="KIJ57900.1"/>
    <property type="molecule type" value="Genomic_DNA"/>
</dbReference>
<protein>
    <submittedName>
        <fullName evidence="1">Uncharacterized protein</fullName>
    </submittedName>
</protein>
<dbReference type="Proteomes" id="UP000053820">
    <property type="component" value="Unassembled WGS sequence"/>
</dbReference>
<gene>
    <name evidence="1" type="ORF">HYDPIDRAFT_53806</name>
</gene>
<reference evidence="1 2" key="1">
    <citation type="submission" date="2014-04" db="EMBL/GenBank/DDBJ databases">
        <title>Evolutionary Origins and Diversification of the Mycorrhizal Mutualists.</title>
        <authorList>
            <consortium name="DOE Joint Genome Institute"/>
            <consortium name="Mycorrhizal Genomics Consortium"/>
            <person name="Kohler A."/>
            <person name="Kuo A."/>
            <person name="Nagy L.G."/>
            <person name="Floudas D."/>
            <person name="Copeland A."/>
            <person name="Barry K.W."/>
            <person name="Cichocki N."/>
            <person name="Veneault-Fourrey C."/>
            <person name="LaButti K."/>
            <person name="Lindquist E.A."/>
            <person name="Lipzen A."/>
            <person name="Lundell T."/>
            <person name="Morin E."/>
            <person name="Murat C."/>
            <person name="Riley R."/>
            <person name="Ohm R."/>
            <person name="Sun H."/>
            <person name="Tunlid A."/>
            <person name="Henrissat B."/>
            <person name="Grigoriev I.V."/>
            <person name="Hibbett D.S."/>
            <person name="Martin F."/>
        </authorList>
    </citation>
    <scope>NUCLEOTIDE SEQUENCE [LARGE SCALE GENOMIC DNA]</scope>
    <source>
        <strain evidence="1 2">MD-312</strain>
    </source>
</reference>
<keyword evidence="2" id="KW-1185">Reference proteome</keyword>
<evidence type="ECO:0000313" key="2">
    <source>
        <dbReference type="Proteomes" id="UP000053820"/>
    </source>
</evidence>
<accession>A0A0C9VK81</accession>
<dbReference type="OrthoDB" id="2408877at2759"/>